<dbReference type="PANTHER" id="PTHR31962">
    <property type="entry name" value="SPHINGOLIPID LONG CHAIN BASE-RESPONSIVE PROTEIN PIL1"/>
    <property type="match status" value="1"/>
</dbReference>
<feature type="compositionally biased region" description="Pro residues" evidence="2">
    <location>
        <begin position="544"/>
        <end position="558"/>
    </location>
</feature>
<feature type="compositionally biased region" description="Low complexity" evidence="2">
    <location>
        <begin position="1233"/>
        <end position="1244"/>
    </location>
</feature>
<reference evidence="3 4" key="1">
    <citation type="submission" date="2015-07" db="EMBL/GenBank/DDBJ databases">
        <authorList>
            <person name="Noorani M."/>
        </authorList>
    </citation>
    <scope>NUCLEOTIDE SEQUENCE [LARGE SCALE GENOMIC DNA]</scope>
    <source>
        <strain evidence="3">BBA 69670</strain>
    </source>
</reference>
<dbReference type="PANTHER" id="PTHR31962:SF1">
    <property type="entry name" value="SPHINGOLIPID LONG CHAIN BASE-RESPONSIVE PROTEIN PIL1"/>
    <property type="match status" value="1"/>
</dbReference>
<feature type="compositionally biased region" description="Polar residues" evidence="2">
    <location>
        <begin position="944"/>
        <end position="955"/>
    </location>
</feature>
<evidence type="ECO:0000256" key="2">
    <source>
        <dbReference type="SAM" id="MobiDB-lite"/>
    </source>
</evidence>
<feature type="region of interest" description="Disordered" evidence="2">
    <location>
        <begin position="114"/>
        <end position="150"/>
    </location>
</feature>
<feature type="compositionally biased region" description="Polar residues" evidence="2">
    <location>
        <begin position="908"/>
        <end position="918"/>
    </location>
</feature>
<sequence length="1340" mass="142551">MQADNRLLTNLIKCEKEHHSALLGLLVRSHTSLAALSAYASTASPPVAQALRGCIQSFAAADEGLRGYAAAVEGWKEELKEVKRVEDELKAVVKDKDILVGRLIKASKQKIPTSSIQAGPAPIPTSSPSSSSLSFSNPTSQPYQYTPTPHATQHINSKLAQAQRELQACEAHLAAKEAELNEVRRSAIAEGMARRCRAMADAGHVWRERGEMGLGALHELSGEDAGAAPTQYSHRRSYSTHSTSSSSLAPSHSVSQQRHTHTRSQSPFSPTYSHNSRSTSPAPGTYHSINGGYQHSHPLPALPERNSWHVEDEPSRRPVSLVDPPRRPISLVDPPRAPTLHRRPISSHDLPPLPDQVTLDIPPPHSIGHGTDEFIPLGRSISKSERWEDSSSGSEQGEYRVVENEIGSRWEDEVDPEILRAVEKMGVVAKSRDVTGHTPPTPPDTVSSLSPGRLPDVRVIEATPQKARTKGKAKKTRRALLEDDTIVLAPTPTATTTAAAPRPIDKALPVLSDERTTVSVPAPTPAPALVLASPTPTSTRSAAPPQPVPKPEPEPAQPRSPISLDLGHGDPRGNDVTRLPEDLNPTTTTATRRAQPEESGDRSSESGESSELSELDTKAVIETPEAHLDLSVSHASRSHSASTVFDTDTPKAPLTVLDTLKSPSPLTVLDTPGAPSTVIETPREPSSTFDTPKVVPNSLVLSPSPAASESVYETPLVIPSDIPRVPGYDTMPRSPRSPAERSKSPLLAEVPKSPPGETPRSPREVPNSPRLETPTSARLEPPKSPLTGLITPMATGSKPHPTQPKRRTMSGDETPGRKKTTKKKGHSRQSSAVESTRTRADVAVSEGAAPHVHFPGPSSGGMFVPSAPPARPQPDALYLPSNGTTRSDVGPVRGHYFEPTLPPPGRNRSGSVNGSTSFFGRVAGLFGRKKQSDGYLSAGGGGQTWRTRTDANISRNRGDDSSEDEPQPKNLVAVTNVNPRLVSVENAVPGSPKRAGLGRKLTKAEKGQTLRVGPPESPTRTRKPSITEEHVVPAKNKKSKSRSVDGGGISRKGSLRSNASEPNPDTGRKVGKEPSSLMAIVEGPGLVLPSEFVSRRTNSPAPDPKSQTLAVPPARAVSPASTAAPRPVRATSPMPLKSALRNRTPSPLPPTRDQPQLAVPASNAPAQSPRNSISESVYETGEEDFDAGSDDDDARSDITASGAQTTTIPTPTPAQPVHSPGAALAAFKDNLQTSTSGGSVSTAGPRSAHSAQRKSVRINPAPPQMSATPTATPGSELEEEPAWTVNSTPSASGGWSSRIGRGWEDSSDESVDEEYERIRNALATSSKHMEAMNKPIHGRR</sequence>
<dbReference type="GO" id="GO:0036286">
    <property type="term" value="C:eisosome filament"/>
    <property type="evidence" value="ECO:0007669"/>
    <property type="project" value="TreeGrafter"/>
</dbReference>
<dbReference type="GO" id="GO:0005886">
    <property type="term" value="C:plasma membrane"/>
    <property type="evidence" value="ECO:0007669"/>
    <property type="project" value="TreeGrafter"/>
</dbReference>
<dbReference type="InterPro" id="IPR027267">
    <property type="entry name" value="AH/BAR_dom_sf"/>
</dbReference>
<dbReference type="EMBL" id="CYGV01001745">
    <property type="protein sequence ID" value="CUA76975.1"/>
    <property type="molecule type" value="Genomic_DNA"/>
</dbReference>
<organism evidence="3 4">
    <name type="scientific">Rhizoctonia solani</name>
    <dbReference type="NCBI Taxonomy" id="456999"/>
    <lineage>
        <taxon>Eukaryota</taxon>
        <taxon>Fungi</taxon>
        <taxon>Dikarya</taxon>
        <taxon>Basidiomycota</taxon>
        <taxon>Agaricomycotina</taxon>
        <taxon>Agaricomycetes</taxon>
        <taxon>Cantharellales</taxon>
        <taxon>Ceratobasidiaceae</taxon>
        <taxon>Rhizoctonia</taxon>
    </lineage>
</organism>
<feature type="compositionally biased region" description="Low complexity" evidence="2">
    <location>
        <begin position="631"/>
        <end position="642"/>
    </location>
</feature>
<gene>
    <name evidence="3" type="ORF">RSOLAG22IIIB_06422</name>
</gene>
<name>A0A0K6GES6_9AGAM</name>
<feature type="compositionally biased region" description="Low complexity" evidence="2">
    <location>
        <begin position="124"/>
        <end position="149"/>
    </location>
</feature>
<feature type="compositionally biased region" description="Basic residues" evidence="2">
    <location>
        <begin position="817"/>
        <end position="827"/>
    </location>
</feature>
<feature type="region of interest" description="Disordered" evidence="2">
    <location>
        <begin position="225"/>
        <end position="352"/>
    </location>
</feature>
<keyword evidence="4" id="KW-1185">Reference proteome</keyword>
<feature type="compositionally biased region" description="Low complexity" evidence="2">
    <location>
        <begin position="489"/>
        <end position="501"/>
    </location>
</feature>
<dbReference type="GO" id="GO:0006897">
    <property type="term" value="P:endocytosis"/>
    <property type="evidence" value="ECO:0007669"/>
    <property type="project" value="TreeGrafter"/>
</dbReference>
<feature type="compositionally biased region" description="Polar residues" evidence="2">
    <location>
        <begin position="1095"/>
        <end position="1109"/>
    </location>
</feature>
<feature type="region of interest" description="Disordered" evidence="2">
    <location>
        <begin position="432"/>
        <end position="1314"/>
    </location>
</feature>
<feature type="compositionally biased region" description="Basic and acidic residues" evidence="2">
    <location>
        <begin position="567"/>
        <end position="581"/>
    </location>
</feature>
<dbReference type="Proteomes" id="UP000044841">
    <property type="component" value="Unassembled WGS sequence"/>
</dbReference>
<feature type="compositionally biased region" description="Polar residues" evidence="2">
    <location>
        <begin position="1164"/>
        <end position="1177"/>
    </location>
</feature>
<dbReference type="InterPro" id="IPR028245">
    <property type="entry name" value="PIL1/LSP1"/>
</dbReference>
<evidence type="ECO:0000313" key="3">
    <source>
        <dbReference type="EMBL" id="CUA76975.1"/>
    </source>
</evidence>
<feature type="compositionally biased region" description="Low complexity" evidence="2">
    <location>
        <begin position="1290"/>
        <end position="1300"/>
    </location>
</feature>
<feature type="compositionally biased region" description="Basic residues" evidence="2">
    <location>
        <begin position="467"/>
        <end position="478"/>
    </location>
</feature>
<dbReference type="GO" id="GO:0070941">
    <property type="term" value="P:eisosome assembly"/>
    <property type="evidence" value="ECO:0007669"/>
    <property type="project" value="TreeGrafter"/>
</dbReference>
<keyword evidence="1" id="KW-0175">Coiled coil</keyword>
<feature type="compositionally biased region" description="Low complexity" evidence="2">
    <location>
        <begin position="1110"/>
        <end position="1131"/>
    </location>
</feature>
<feature type="compositionally biased region" description="Acidic residues" evidence="2">
    <location>
        <begin position="1180"/>
        <end position="1194"/>
    </location>
</feature>
<accession>A0A0K6GES6</accession>
<feature type="compositionally biased region" description="Basic and acidic residues" evidence="2">
    <location>
        <begin position="594"/>
        <end position="605"/>
    </location>
</feature>
<feature type="compositionally biased region" description="Acidic residues" evidence="2">
    <location>
        <begin position="1305"/>
        <end position="1314"/>
    </location>
</feature>
<feature type="compositionally biased region" description="Low complexity" evidence="2">
    <location>
        <begin position="517"/>
        <end position="543"/>
    </location>
</feature>
<evidence type="ECO:0000256" key="1">
    <source>
        <dbReference type="SAM" id="Coils"/>
    </source>
</evidence>
<evidence type="ECO:0000313" key="4">
    <source>
        <dbReference type="Proteomes" id="UP000044841"/>
    </source>
</evidence>
<protein>
    <submittedName>
        <fullName evidence="3">Nascent polypeptide-associated complex subunit alpha, muscle-specific form</fullName>
    </submittedName>
</protein>
<feature type="compositionally biased region" description="Polar residues" evidence="2">
    <location>
        <begin position="248"/>
        <end position="293"/>
    </location>
</feature>
<dbReference type="Gene3D" id="1.20.1270.60">
    <property type="entry name" value="Arfaptin homology (AH) domain/BAR domain"/>
    <property type="match status" value="1"/>
</dbReference>
<dbReference type="GO" id="GO:0008289">
    <property type="term" value="F:lipid binding"/>
    <property type="evidence" value="ECO:0007669"/>
    <property type="project" value="TreeGrafter"/>
</dbReference>
<feature type="compositionally biased region" description="Basic and acidic residues" evidence="2">
    <location>
        <begin position="615"/>
        <end position="628"/>
    </location>
</feature>
<proteinExistence type="predicted"/>
<feature type="coiled-coil region" evidence="1">
    <location>
        <begin position="159"/>
        <end position="186"/>
    </location>
</feature>
<feature type="compositionally biased region" description="Basic and acidic residues" evidence="2">
    <location>
        <begin position="306"/>
        <end position="316"/>
    </location>
</feature>